<dbReference type="EMBL" id="JABEMA010000480">
    <property type="protein sequence ID" value="NNH24726.1"/>
    <property type="molecule type" value="Genomic_DNA"/>
</dbReference>
<feature type="region of interest" description="Disordered" evidence="1">
    <location>
        <begin position="1"/>
        <end position="21"/>
    </location>
</feature>
<reference evidence="2 3" key="1">
    <citation type="submission" date="2020-05" db="EMBL/GenBank/DDBJ databases">
        <title>MicrobeNet Type strains.</title>
        <authorList>
            <person name="Nicholson A.C."/>
        </authorList>
    </citation>
    <scope>NUCLEOTIDE SEQUENCE [LARGE SCALE GENOMIC DNA]</scope>
    <source>
        <strain evidence="2 3">JCM 14547</strain>
    </source>
</reference>
<comment type="caution">
    <text evidence="2">The sequence shown here is derived from an EMBL/GenBank/DDBJ whole genome shotgun (WGS) entry which is preliminary data.</text>
</comment>
<sequence>MSQPSGDGLPGASRDAARAAKSRLASSLAGDRRVNGVGVVRWAVGTSAAAYGVRVGVVAEDDAPEVPAEVDGVPVRVDVVGRITAS</sequence>
<dbReference type="AlphaFoldDB" id="A0A849BZ93"/>
<dbReference type="Proteomes" id="UP000555552">
    <property type="component" value="Unassembled WGS sequence"/>
</dbReference>
<evidence type="ECO:0000256" key="1">
    <source>
        <dbReference type="SAM" id="MobiDB-lite"/>
    </source>
</evidence>
<keyword evidence="3" id="KW-1185">Reference proteome</keyword>
<dbReference type="RefSeq" id="WP_171204440.1">
    <property type="nucleotide sequence ID" value="NZ_BAAANP010000013.1"/>
</dbReference>
<evidence type="ECO:0000313" key="3">
    <source>
        <dbReference type="Proteomes" id="UP000555552"/>
    </source>
</evidence>
<organism evidence="2 3">
    <name type="scientific">Pseudokineococcus marinus</name>
    <dbReference type="NCBI Taxonomy" id="351215"/>
    <lineage>
        <taxon>Bacteria</taxon>
        <taxon>Bacillati</taxon>
        <taxon>Actinomycetota</taxon>
        <taxon>Actinomycetes</taxon>
        <taxon>Kineosporiales</taxon>
        <taxon>Kineosporiaceae</taxon>
        <taxon>Pseudokineococcus</taxon>
    </lineage>
</organism>
<proteinExistence type="predicted"/>
<protein>
    <submittedName>
        <fullName evidence="2">Uncharacterized protein</fullName>
    </submittedName>
</protein>
<evidence type="ECO:0000313" key="2">
    <source>
        <dbReference type="EMBL" id="NNH24726.1"/>
    </source>
</evidence>
<gene>
    <name evidence="2" type="ORF">HLB09_16855</name>
</gene>
<name>A0A849BZ93_9ACTN</name>
<accession>A0A849BZ93</accession>